<evidence type="ECO:0000313" key="7">
    <source>
        <dbReference type="EMBL" id="CAD7086837.1"/>
    </source>
</evidence>
<evidence type="ECO:0000259" key="6">
    <source>
        <dbReference type="Pfam" id="PF25151"/>
    </source>
</evidence>
<comment type="similarity">
    <text evidence="1">Belongs to the THADA family.</text>
</comment>
<evidence type="ECO:0000259" key="4">
    <source>
        <dbReference type="Pfam" id="PF10350"/>
    </source>
</evidence>
<name>A0A7R8YVG9_HERIL</name>
<feature type="domain" description="tRNA (32-2'-O)-methyltransferase regulator THADA-like TPR repeats region" evidence="5">
    <location>
        <begin position="468"/>
        <end position="674"/>
    </location>
</feature>
<keyword evidence="2" id="KW-0819">tRNA processing</keyword>
<dbReference type="Gene3D" id="1.25.10.10">
    <property type="entry name" value="Leucine-rich Repeat Variant"/>
    <property type="match status" value="1"/>
</dbReference>
<gene>
    <name evidence="7" type="ORF">HERILL_LOCUS9580</name>
</gene>
<dbReference type="PANTHER" id="PTHR14387">
    <property type="entry name" value="THADA/DEATH RECEPTOR INTERACTING PROTEIN"/>
    <property type="match status" value="1"/>
</dbReference>
<dbReference type="OMA" id="VDTPWDV"/>
<dbReference type="InterPro" id="IPR016024">
    <property type="entry name" value="ARM-type_fold"/>
</dbReference>
<evidence type="ECO:0000313" key="8">
    <source>
        <dbReference type="Proteomes" id="UP000594454"/>
    </source>
</evidence>
<dbReference type="OrthoDB" id="73997at2759"/>
<dbReference type="PANTHER" id="PTHR14387:SF7">
    <property type="entry name" value="THYROID ADENOMA-ASSOCIATED PROTEIN"/>
    <property type="match status" value="1"/>
</dbReference>
<dbReference type="InterPro" id="IPR019442">
    <property type="entry name" value="THADA/TRM732_DUF2428"/>
</dbReference>
<dbReference type="InterPro" id="IPR056842">
    <property type="entry name" value="THADA-like_TPR_C"/>
</dbReference>
<dbReference type="InterPro" id="IPR056843">
    <property type="entry name" value="THADA-like_TPR"/>
</dbReference>
<evidence type="ECO:0000256" key="3">
    <source>
        <dbReference type="ARBA" id="ARBA00035698"/>
    </source>
</evidence>
<evidence type="ECO:0000256" key="1">
    <source>
        <dbReference type="ARBA" id="ARBA00010409"/>
    </source>
</evidence>
<dbReference type="GO" id="GO:0030488">
    <property type="term" value="P:tRNA methylation"/>
    <property type="evidence" value="ECO:0007669"/>
    <property type="project" value="TreeGrafter"/>
</dbReference>
<dbReference type="Pfam" id="PF25151">
    <property type="entry name" value="TPR_Trm732_C"/>
    <property type="match status" value="1"/>
</dbReference>
<organism evidence="7 8">
    <name type="scientific">Hermetia illucens</name>
    <name type="common">Black soldier fly</name>
    <dbReference type="NCBI Taxonomy" id="343691"/>
    <lineage>
        <taxon>Eukaryota</taxon>
        <taxon>Metazoa</taxon>
        <taxon>Ecdysozoa</taxon>
        <taxon>Arthropoda</taxon>
        <taxon>Hexapoda</taxon>
        <taxon>Insecta</taxon>
        <taxon>Pterygota</taxon>
        <taxon>Neoptera</taxon>
        <taxon>Endopterygota</taxon>
        <taxon>Diptera</taxon>
        <taxon>Brachycera</taxon>
        <taxon>Stratiomyomorpha</taxon>
        <taxon>Stratiomyidae</taxon>
        <taxon>Hermetiinae</taxon>
        <taxon>Hermetia</taxon>
    </lineage>
</organism>
<dbReference type="Proteomes" id="UP000594454">
    <property type="component" value="Chromosome 4"/>
</dbReference>
<dbReference type="InParanoid" id="A0A7R8YVG9"/>
<protein>
    <recommendedName>
        <fullName evidence="3">tRNA (32-2'-O)-methyltransferase regulator THADA</fullName>
    </recommendedName>
</protein>
<proteinExistence type="inferred from homology"/>
<keyword evidence="8" id="KW-1185">Reference proteome</keyword>
<dbReference type="GO" id="GO:0005829">
    <property type="term" value="C:cytosol"/>
    <property type="evidence" value="ECO:0007669"/>
    <property type="project" value="TreeGrafter"/>
</dbReference>
<feature type="domain" description="tRNA (32-2'-O)-methyltransferase regulator THADA-like C-terminal TPR repeats region" evidence="6">
    <location>
        <begin position="1104"/>
        <end position="1265"/>
    </location>
</feature>
<feature type="domain" description="DUF2428" evidence="4">
    <location>
        <begin position="829"/>
        <end position="1102"/>
    </location>
</feature>
<dbReference type="Pfam" id="PF10350">
    <property type="entry name" value="DUF2428"/>
    <property type="match status" value="1"/>
</dbReference>
<dbReference type="Pfam" id="PF25150">
    <property type="entry name" value="TPR_Trm732"/>
    <property type="match status" value="1"/>
</dbReference>
<evidence type="ECO:0000259" key="5">
    <source>
        <dbReference type="Pfam" id="PF25150"/>
    </source>
</evidence>
<reference evidence="7 8" key="1">
    <citation type="submission" date="2020-11" db="EMBL/GenBank/DDBJ databases">
        <authorList>
            <person name="Wallbank WR R."/>
            <person name="Pardo Diaz C."/>
            <person name="Kozak K."/>
            <person name="Martin S."/>
            <person name="Jiggins C."/>
            <person name="Moest M."/>
            <person name="Warren A I."/>
            <person name="Generalovic N T."/>
            <person name="Byers J.R.P. K."/>
            <person name="Montejo-Kovacevich G."/>
            <person name="Yen C E."/>
        </authorList>
    </citation>
    <scope>NUCLEOTIDE SEQUENCE [LARGE SCALE GENOMIC DNA]</scope>
</reference>
<dbReference type="InterPro" id="IPR011989">
    <property type="entry name" value="ARM-like"/>
</dbReference>
<evidence type="ECO:0000256" key="2">
    <source>
        <dbReference type="ARBA" id="ARBA00022694"/>
    </source>
</evidence>
<dbReference type="FunCoup" id="A0A7R8YVG9">
    <property type="interactions" value="32"/>
</dbReference>
<dbReference type="EMBL" id="LR899012">
    <property type="protein sequence ID" value="CAD7086837.1"/>
    <property type="molecule type" value="Genomic_DNA"/>
</dbReference>
<accession>A0A7R8YVG9</accession>
<sequence length="1703" mass="193784">MNSLNLRVSSVKTGENIRKNAELRTSIMQLPSKYLNSSEPTRGYVQHFEGAKTIPEQVNAVKDIYEKSKDELALQFLADLYFHGPLKHPVRNQITKLLQNSTATSEQQILAALNSSIADLLENVNQQSSSHDLSKLITSLSGCFENFPLALKSLRANIESTIPFLVTSLGKFMQHIKLQSSPSAKNELYLFIHNLVRFALACIQEYFDVLPEDSKNHLSNFKSPAHDLMLNVDMPMDLKTNCGILIAYIAKIEDNYADHVFSVAEQDLELDNNCLVLCLNIGVINTINFEVFRNMKDYIRKIVDKICLIANRHSTEPSMLLSASRILFQTSKLLLSFEITRLERETVACVLRELTQYVLSYLEHHMDSVRHICKDLIRNVIKLNSKLKFTDLQDEMLEFCNKNDTPQSLKCTVLIAISNTIGTAVILKRFPNLLNDLVAIGLDSDLNVANCYENLMIAHHKEVDFDKWINVWIMPLLQVGSKDRHLLGAVEILINKAIKCDPAVVNILIDIENDFIPLSTRLSALWTVRKNGLQSRSFHNILTTFGDVLKGTMISNEDDTKIMALRLVVESHKTTEPLSNVECETIIEFLKYNSNCQSPAIRQRSLALISKGLLRLKISLEKANKGDKSDRDYYQQYLKRLIRILVDNLFPGANFSRRSVSLSLLEQSVKIVVDCCPNVEGYLPSNTIPKLINVLNDSYESNKAIAISILKLIIKDDSHQLQLETVESLMTSVRPTDSLTAAYYLEFYCLRARPLEFSYHYSENAKHPVILSALLWCIQILESGLSCAQNSIILAARNNPLYGAVLTIRHLVSKLDLKELVQDIQWREVFTKLIKLCKALTQVVAPIVNSSSPEGHLPNDFSEIPEYLGAVDDDNQSERRQCKVLSLKQEYKSELLKTTPQMVLLCAWRTVKEVSLLLGEIVLRSPIKPRSEETSAYLITIDQIIEIGAHFKELLSETKHRGAFEQAYVGFSKVCTRLWRTEHSELYKLPMIWLNELIDIISKDEKINEKICATRRSAGVPFMVQALITSELQVGTTKALTYCMKHLISLCSDSDKSTESRTHALNILRALFRCSDLNEAVGEYIADGVMCAIRGYSANTWAERNSSTLLFSALITRIFGVQRTKDWENLTIRNRMTGRIFFLRYPQLYDFFLVELKEASLCIQRNERPAKLHPLLLILSRLYPSALEGTESNLKISSFIEYVSICSGSAEMTTRVLTARAIVAFMTLDIIESRIFEVFDHIQNQIEHEKHNQNYVHGLLLQVLYMLKSHKNLPSVHCFRIIDNISRLSSVLKPNPVTWRVCLDIMLEVLRRYESLSIFSDQTQSNLMCMSQVQQIYSTQFSNIYPVFRKSLFVYNLYMVKLISCEGLLQFLVRIFETITSLTYEDVETCLNVVLLIVSNQDDTQIASIYECGDIEMHFMKSLDSKHIEVLREGFKSNEALQSSLNAICNDRRFYPECTKKAYAILSQLPSKDIDLNQFITIAKQYPDDVKDSMAKCLESYIAKKALTNEELEMCLEFIEKLSLPWNSDMLRLTAANLVRLIADSIFTNIEKFQPKILVQIVNILLCLLNDDDSDVRDHVCGTVAALAKIEMDNISASYAPIVLINYLSEILKSSKDTGITKQVIEGILSAQNEEIQSGQQVDDMDDTGEVFDKNEANVFAEPYKTLVDSVQTFRKRFQSDKDILMYIDSLGEKYLEDKIASS</sequence>
<dbReference type="SUPFAM" id="SSF48371">
    <property type="entry name" value="ARM repeat"/>
    <property type="match status" value="2"/>
</dbReference>
<dbReference type="InterPro" id="IPR051954">
    <property type="entry name" value="tRNA_methyltransferase_THADA"/>
</dbReference>